<evidence type="ECO:0000313" key="1">
    <source>
        <dbReference type="EMBL" id="MFM9327512.1"/>
    </source>
</evidence>
<protein>
    <submittedName>
        <fullName evidence="1">HEAT repeat domain-containing protein</fullName>
    </submittedName>
</protein>
<dbReference type="Proteomes" id="UP001631969">
    <property type="component" value="Unassembled WGS sequence"/>
</dbReference>
<sequence>MAKNTKKEPLPAGYEELKAAASRTSSWKDRLDAVKELGQLKHEQVVDILKHRLENDPVYAVQEAAYRSLKQLGEHVQLPPRRKGEVIKGAGKALIRIKKSLPEGHTYEEFKEKLRKMRLDLYDAFEGDKGDEFDVWLEAQWSGISTRREQ</sequence>
<reference evidence="1" key="1">
    <citation type="submission" date="2024-12" db="EMBL/GenBank/DDBJ databases">
        <authorList>
            <person name="Wu N."/>
        </authorList>
    </citation>
    <scope>NUCLEOTIDE SEQUENCE</scope>
    <source>
        <strain evidence="1">P15</strain>
    </source>
</reference>
<name>A0ACC7NWP8_9BACL</name>
<dbReference type="EMBL" id="JBJURJ010000002">
    <property type="protein sequence ID" value="MFM9327512.1"/>
    <property type="molecule type" value="Genomic_DNA"/>
</dbReference>
<accession>A0ACC7NWP8</accession>
<evidence type="ECO:0000313" key="2">
    <source>
        <dbReference type="Proteomes" id="UP001631969"/>
    </source>
</evidence>
<organism evidence="1 2">
    <name type="scientific">Paenibacillus mesotrionivorans</name>
    <dbReference type="NCBI Taxonomy" id="3160968"/>
    <lineage>
        <taxon>Bacteria</taxon>
        <taxon>Bacillati</taxon>
        <taxon>Bacillota</taxon>
        <taxon>Bacilli</taxon>
        <taxon>Bacillales</taxon>
        <taxon>Paenibacillaceae</taxon>
        <taxon>Paenibacillus</taxon>
    </lineage>
</organism>
<proteinExistence type="predicted"/>
<comment type="caution">
    <text evidence="1">The sequence shown here is derived from an EMBL/GenBank/DDBJ whole genome shotgun (WGS) entry which is preliminary data.</text>
</comment>
<gene>
    <name evidence="1" type="ORF">ACI1P1_04275</name>
</gene>
<keyword evidence="2" id="KW-1185">Reference proteome</keyword>